<dbReference type="GO" id="GO:0009690">
    <property type="term" value="P:cytokinin metabolic process"/>
    <property type="evidence" value="ECO:0007669"/>
    <property type="project" value="InterPro"/>
</dbReference>
<evidence type="ECO:0000259" key="3">
    <source>
        <dbReference type="Pfam" id="PF09265"/>
    </source>
</evidence>
<dbReference type="InterPro" id="IPR007493">
    <property type="entry name" value="DUF538"/>
</dbReference>
<evidence type="ECO:0000256" key="2">
    <source>
        <dbReference type="ARBA" id="ARBA00023002"/>
    </source>
</evidence>
<reference evidence="4" key="2">
    <citation type="submission" date="2021-02" db="EMBL/GenBank/DDBJ databases">
        <authorList>
            <person name="Kimball J.A."/>
            <person name="Haas M.W."/>
            <person name="Macchietto M."/>
            <person name="Kono T."/>
            <person name="Duquette J."/>
            <person name="Shao M."/>
        </authorList>
    </citation>
    <scope>NUCLEOTIDE SEQUENCE</scope>
    <source>
        <tissue evidence="4">Fresh leaf tissue</tissue>
    </source>
</reference>
<dbReference type="EMBL" id="JAAALK010000284">
    <property type="protein sequence ID" value="KAG8067848.1"/>
    <property type="molecule type" value="Genomic_DNA"/>
</dbReference>
<accession>A0A8J5W0J1</accession>
<dbReference type="OrthoDB" id="2011849at2759"/>
<dbReference type="Proteomes" id="UP000729402">
    <property type="component" value="Unassembled WGS sequence"/>
</dbReference>
<dbReference type="AlphaFoldDB" id="A0A8J5W0J1"/>
<dbReference type="Pfam" id="PF09265">
    <property type="entry name" value="Cytokin-bind"/>
    <property type="match status" value="1"/>
</dbReference>
<name>A0A8J5W0J1_ZIZPA</name>
<evidence type="ECO:0000313" key="4">
    <source>
        <dbReference type="EMBL" id="KAG8067848.1"/>
    </source>
</evidence>
<dbReference type="GO" id="GO:0050660">
    <property type="term" value="F:flavin adenine dinucleotide binding"/>
    <property type="evidence" value="ECO:0007669"/>
    <property type="project" value="InterPro"/>
</dbReference>
<sequence>MRASQFESDGKVLFCLEMTKNFNPDKVDIMEQEANTLLSQLKYIPPSLFHTDVTYIEFLDRVHSSEMKLRAKGMWEVPHPWLNMIIPRSMIHKFAKEVFGNILKDSNNGPILLYPVNKSRWDNRTSVVIPDEEIFYLVGFLYSALGPHSIEHTLNLNNRIIEFSDKEGIGMKQYLPNYTTEQEWKAHFGARVLYTGCTQQQERGPTVRAHQLRFPAGSSGPAASSSSRLQFGSIRARSRRIRDFDSGEKGEGDMDQVLNKVGSYWFSKRASKEIDSIGDDIGSISSSIGEGAKWMVNKIKGKMQKALPDLLKEYDMPAGLFPRDATNYEFNEETKKLTVYIPSTCDVGYKDSSVLRFFTCVTGYLEKGKLSDIEGLKTKVLVWTKVTAIKTEGSKVHFTAGVKKIRSRDAYEVVRDGITIEKF</sequence>
<dbReference type="InterPro" id="IPR050432">
    <property type="entry name" value="FAD-linked_Oxidoreductases_BP"/>
</dbReference>
<feature type="domain" description="Cytokinin dehydrogenase 1 FAD/cytokinin binding" evidence="3">
    <location>
        <begin position="5"/>
        <end position="191"/>
    </location>
</feature>
<dbReference type="PANTHER" id="PTHR13878:SF105">
    <property type="entry name" value="CYTOKININ DEHYDROGENASE 9"/>
    <property type="match status" value="1"/>
</dbReference>
<proteinExistence type="inferred from homology"/>
<evidence type="ECO:0000313" key="5">
    <source>
        <dbReference type="Proteomes" id="UP000729402"/>
    </source>
</evidence>
<comment type="similarity">
    <text evidence="1">Belongs to the oxygen-dependent FAD-linked oxidoreductase family.</text>
</comment>
<protein>
    <recommendedName>
        <fullName evidence="3">Cytokinin dehydrogenase 1 FAD/cytokinin binding domain-containing protein</fullName>
    </recommendedName>
</protein>
<keyword evidence="5" id="KW-1185">Reference proteome</keyword>
<comment type="caution">
    <text evidence="4">The sequence shown here is derived from an EMBL/GenBank/DDBJ whole genome shotgun (WGS) entry which is preliminary data.</text>
</comment>
<evidence type="ECO:0000256" key="1">
    <source>
        <dbReference type="ARBA" id="ARBA00005466"/>
    </source>
</evidence>
<organism evidence="4 5">
    <name type="scientific">Zizania palustris</name>
    <name type="common">Northern wild rice</name>
    <dbReference type="NCBI Taxonomy" id="103762"/>
    <lineage>
        <taxon>Eukaryota</taxon>
        <taxon>Viridiplantae</taxon>
        <taxon>Streptophyta</taxon>
        <taxon>Embryophyta</taxon>
        <taxon>Tracheophyta</taxon>
        <taxon>Spermatophyta</taxon>
        <taxon>Magnoliopsida</taxon>
        <taxon>Liliopsida</taxon>
        <taxon>Poales</taxon>
        <taxon>Poaceae</taxon>
        <taxon>BOP clade</taxon>
        <taxon>Oryzoideae</taxon>
        <taxon>Oryzeae</taxon>
        <taxon>Zizaniinae</taxon>
        <taxon>Zizania</taxon>
    </lineage>
</organism>
<dbReference type="PANTHER" id="PTHR13878">
    <property type="entry name" value="GULONOLACTONE OXIDASE"/>
    <property type="match status" value="1"/>
</dbReference>
<gene>
    <name evidence="4" type="ORF">GUJ93_ZPchr0005g16172</name>
</gene>
<keyword evidence="2" id="KW-0560">Oxidoreductase</keyword>
<dbReference type="Pfam" id="PF04398">
    <property type="entry name" value="DUF538"/>
    <property type="match status" value="1"/>
</dbReference>
<dbReference type="InterPro" id="IPR015345">
    <property type="entry name" value="Cytokinin_DH_FAD/cytokin-bd"/>
</dbReference>
<dbReference type="GO" id="GO:0019139">
    <property type="term" value="F:cytokinin dehydrogenase activity"/>
    <property type="evidence" value="ECO:0007669"/>
    <property type="project" value="InterPro"/>
</dbReference>
<reference evidence="4" key="1">
    <citation type="journal article" date="2021" name="bioRxiv">
        <title>Whole Genome Assembly and Annotation of Northern Wild Rice, Zizania palustris L., Supports a Whole Genome Duplication in the Zizania Genus.</title>
        <authorList>
            <person name="Haas M."/>
            <person name="Kono T."/>
            <person name="Macchietto M."/>
            <person name="Millas R."/>
            <person name="McGilp L."/>
            <person name="Shao M."/>
            <person name="Duquette J."/>
            <person name="Hirsch C.N."/>
            <person name="Kimball J."/>
        </authorList>
    </citation>
    <scope>NUCLEOTIDE SEQUENCE</scope>
    <source>
        <tissue evidence="4">Fresh leaf tissue</tissue>
    </source>
</reference>